<name>A0A6J7A940_9ZZZZ</name>
<dbReference type="GO" id="GO:0016746">
    <property type="term" value="F:acyltransferase activity"/>
    <property type="evidence" value="ECO:0007669"/>
    <property type="project" value="InterPro"/>
</dbReference>
<accession>A0A6J7A940</accession>
<dbReference type="EMBL" id="CAFBPM010000012">
    <property type="protein sequence ID" value="CAB5026505.1"/>
    <property type="molecule type" value="Genomic_DNA"/>
</dbReference>
<dbReference type="EMBL" id="CAFABE010000044">
    <property type="protein sequence ID" value="CAB4829436.1"/>
    <property type="molecule type" value="Genomic_DNA"/>
</dbReference>
<organism evidence="1">
    <name type="scientific">freshwater metagenome</name>
    <dbReference type="NCBI Taxonomy" id="449393"/>
    <lineage>
        <taxon>unclassified sequences</taxon>
        <taxon>metagenomes</taxon>
        <taxon>ecological metagenomes</taxon>
    </lineage>
</organism>
<evidence type="ECO:0000313" key="2">
    <source>
        <dbReference type="EMBL" id="CAB4859780.1"/>
    </source>
</evidence>
<dbReference type="PANTHER" id="PTHR42870">
    <property type="entry name" value="ACETYL-COA C-ACETYLTRANSFERASE"/>
    <property type="match status" value="1"/>
</dbReference>
<dbReference type="EMBL" id="CAFBLT010000001">
    <property type="protein sequence ID" value="CAB4859780.1"/>
    <property type="molecule type" value="Genomic_DNA"/>
</dbReference>
<evidence type="ECO:0000313" key="1">
    <source>
        <dbReference type="EMBL" id="CAB4829436.1"/>
    </source>
</evidence>
<dbReference type="InterPro" id="IPR016039">
    <property type="entry name" value="Thiolase-like"/>
</dbReference>
<proteinExistence type="predicted"/>
<gene>
    <name evidence="1" type="ORF">UFOPK3164_01019</name>
    <name evidence="2" type="ORF">UFOPK3427_00109</name>
    <name evidence="3" type="ORF">UFOPK4112_01258</name>
</gene>
<sequence>MSQFTPVLCGVAQVSGAQEAIVAMRDALGGAGLDAGAPEILENLDAILIPRGTWLYEDPGRYLANEFGCHSAKTVIGEVGISQQGLINEALEMVREGRARSVAIVGGESRRWGRDHEFQEILGTPDQILERPMNFFDDVELEKGIIFPAARSYAMIERAFSHERGLTEAETLQEISALWHSFNAVASSQVHAAFAQPRSLDDIATERDDNPLISAPYRRWHVSQWTVDQAAALLVTSEEFADELQIERSRLVYPHVAIESSHSLGLVRREALGAWPAMGLLGDAARRHLGRDLSDIEQREIYSCFPAAVRVQASELGLPVQPVPTLTGGMTFFGGPFNSFVLHATVTMADALRESPTSLGLVTGVSGLLTKPALAVWSASPPARDSLIHDYAPEAEAVTGSLDVELAPQGSFTIESSTAFHENGQLIAVLIGRTPQNKRVLIRSENESFASEVLERTFIGETISL</sequence>
<dbReference type="SUPFAM" id="SSF53901">
    <property type="entry name" value="Thiolase-like"/>
    <property type="match status" value="2"/>
</dbReference>
<dbReference type="Gene3D" id="2.40.50.840">
    <property type="match status" value="1"/>
</dbReference>
<dbReference type="AlphaFoldDB" id="A0A6J7A940"/>
<protein>
    <submittedName>
        <fullName evidence="1">Unannotated protein</fullName>
    </submittedName>
</protein>
<reference evidence="1" key="1">
    <citation type="submission" date="2020-05" db="EMBL/GenBank/DDBJ databases">
        <authorList>
            <person name="Chiriac C."/>
            <person name="Salcher M."/>
            <person name="Ghai R."/>
            <person name="Kavagutti S V."/>
        </authorList>
    </citation>
    <scope>NUCLEOTIDE SEQUENCE</scope>
</reference>
<dbReference type="PANTHER" id="PTHR42870:SF2">
    <property type="entry name" value="LIPID-TRANSFER PROTEIN, PUTATIVE-RELATED"/>
    <property type="match status" value="1"/>
</dbReference>
<evidence type="ECO:0000313" key="3">
    <source>
        <dbReference type="EMBL" id="CAB5026505.1"/>
    </source>
</evidence>
<dbReference type="Gene3D" id="3.40.47.10">
    <property type="match status" value="1"/>
</dbReference>